<name>A0A8E2DFA1_9APHY</name>
<feature type="domain" description="DUF427" evidence="2">
    <location>
        <begin position="8"/>
        <end position="36"/>
    </location>
</feature>
<protein>
    <recommendedName>
        <fullName evidence="2">DUF427 domain-containing protein</fullName>
    </recommendedName>
</protein>
<gene>
    <name evidence="3" type="ORF">OBBRIDRAFT_797860</name>
</gene>
<evidence type="ECO:0000256" key="1">
    <source>
        <dbReference type="SAM" id="MobiDB-lite"/>
    </source>
</evidence>
<dbReference type="InterPro" id="IPR007361">
    <property type="entry name" value="DUF427"/>
</dbReference>
<dbReference type="Proteomes" id="UP000250043">
    <property type="component" value="Unassembled WGS sequence"/>
</dbReference>
<keyword evidence="4" id="KW-1185">Reference proteome</keyword>
<dbReference type="InterPro" id="IPR038694">
    <property type="entry name" value="DUF427_sf"/>
</dbReference>
<evidence type="ECO:0000259" key="2">
    <source>
        <dbReference type="Pfam" id="PF04248"/>
    </source>
</evidence>
<dbReference type="Pfam" id="PF04248">
    <property type="entry name" value="NTP_transf_9"/>
    <property type="match status" value="1"/>
</dbReference>
<dbReference type="EMBL" id="KV722565">
    <property type="protein sequence ID" value="OCH85750.1"/>
    <property type="molecule type" value="Genomic_DNA"/>
</dbReference>
<sequence>MAVTNPLQSSKCPWKGTAAYYDATINDNIVKDIAWWAPPVTGPSCIHERTRAAGTTPSRRKRPVPSRAMSHSTRCTPSATSPAAVAHQIPVQNKVDTEA</sequence>
<evidence type="ECO:0000313" key="3">
    <source>
        <dbReference type="EMBL" id="OCH85750.1"/>
    </source>
</evidence>
<feature type="region of interest" description="Disordered" evidence="1">
    <location>
        <begin position="47"/>
        <end position="99"/>
    </location>
</feature>
<evidence type="ECO:0000313" key="4">
    <source>
        <dbReference type="Proteomes" id="UP000250043"/>
    </source>
</evidence>
<dbReference type="Gene3D" id="2.170.150.40">
    <property type="entry name" value="Domain of unknown function (DUF427)"/>
    <property type="match status" value="1"/>
</dbReference>
<proteinExistence type="predicted"/>
<reference evidence="3 4" key="1">
    <citation type="submission" date="2016-07" db="EMBL/GenBank/DDBJ databases">
        <title>Draft genome of the white-rot fungus Obba rivulosa 3A-2.</title>
        <authorList>
            <consortium name="DOE Joint Genome Institute"/>
            <person name="Miettinen O."/>
            <person name="Riley R."/>
            <person name="Acob R."/>
            <person name="Barry K."/>
            <person name="Cullen D."/>
            <person name="De Vries R."/>
            <person name="Hainaut M."/>
            <person name="Hatakka A."/>
            <person name="Henrissat B."/>
            <person name="Hilden K."/>
            <person name="Kuo R."/>
            <person name="Labutti K."/>
            <person name="Lipzen A."/>
            <person name="Makela M.R."/>
            <person name="Sandor L."/>
            <person name="Spatafora J.W."/>
            <person name="Grigoriev I.V."/>
            <person name="Hibbett D.S."/>
        </authorList>
    </citation>
    <scope>NUCLEOTIDE SEQUENCE [LARGE SCALE GENOMIC DNA]</scope>
    <source>
        <strain evidence="3 4">3A-2</strain>
    </source>
</reference>
<organism evidence="3 4">
    <name type="scientific">Obba rivulosa</name>
    <dbReference type="NCBI Taxonomy" id="1052685"/>
    <lineage>
        <taxon>Eukaryota</taxon>
        <taxon>Fungi</taxon>
        <taxon>Dikarya</taxon>
        <taxon>Basidiomycota</taxon>
        <taxon>Agaricomycotina</taxon>
        <taxon>Agaricomycetes</taxon>
        <taxon>Polyporales</taxon>
        <taxon>Gelatoporiaceae</taxon>
        <taxon>Obba</taxon>
    </lineage>
</organism>
<dbReference type="OrthoDB" id="18996at2759"/>
<feature type="compositionally biased region" description="Polar residues" evidence="1">
    <location>
        <begin position="69"/>
        <end position="81"/>
    </location>
</feature>
<dbReference type="AlphaFoldDB" id="A0A8E2DFA1"/>
<accession>A0A8E2DFA1</accession>